<comment type="caution">
    <text evidence="1">The sequence shown here is derived from an EMBL/GenBank/DDBJ whole genome shotgun (WGS) entry which is preliminary data.</text>
</comment>
<evidence type="ECO:0000313" key="2">
    <source>
        <dbReference type="Proteomes" id="UP000230282"/>
    </source>
</evidence>
<dbReference type="Proteomes" id="UP000230282">
    <property type="component" value="Unassembled WGS sequence"/>
</dbReference>
<name>A0A2M8RU31_9PAST</name>
<protein>
    <submittedName>
        <fullName evidence="1">Uncharacterized protein</fullName>
    </submittedName>
</protein>
<accession>A0A2M8RU31</accession>
<gene>
    <name evidence="1" type="ORF">CVP04_08620</name>
</gene>
<dbReference type="OrthoDB" id="5676127at2"/>
<reference evidence="1 2" key="1">
    <citation type="submission" date="2017-11" db="EMBL/GenBank/DDBJ databases">
        <title>Reclassification of Bisgaard taxon 5 as Caviibacterium pharyngocola gen. nov., sp. nov.</title>
        <authorList>
            <person name="Christensen H."/>
        </authorList>
    </citation>
    <scope>NUCLEOTIDE SEQUENCE [LARGE SCALE GENOMIC DNA]</scope>
    <source>
        <strain evidence="1 2">7_3</strain>
    </source>
</reference>
<sequence>MSESHLVSQLAKLIERSYKEKAIVSYQIAQLNDQLNLLGEQIQSFEKTLGYLDPHFDFKSIRKVFDAERLVRKQLFEGSIQQLIAEVFKRENHWRTLHSLTSDVMKLDKGLQSGYRIIVGREHQYAVGNALRKLYKQGIIEREETYLHHKAKRRGIFARSKWRIKAIEA</sequence>
<keyword evidence="2" id="KW-1185">Reference proteome</keyword>
<proteinExistence type="predicted"/>
<organism evidence="1 2">
    <name type="scientific">Caviibacterium pharyngocola</name>
    <dbReference type="NCBI Taxonomy" id="28159"/>
    <lineage>
        <taxon>Bacteria</taxon>
        <taxon>Pseudomonadati</taxon>
        <taxon>Pseudomonadota</taxon>
        <taxon>Gammaproteobacteria</taxon>
        <taxon>Pasteurellales</taxon>
        <taxon>Pasteurellaceae</taxon>
        <taxon>Caviibacterium</taxon>
    </lineage>
</organism>
<evidence type="ECO:0000313" key="1">
    <source>
        <dbReference type="EMBL" id="PJG82395.1"/>
    </source>
</evidence>
<dbReference type="RefSeq" id="WP_100297107.1">
    <property type="nucleotide sequence ID" value="NZ_PHGZ01000020.1"/>
</dbReference>
<dbReference type="AlphaFoldDB" id="A0A2M8RU31"/>
<dbReference type="EMBL" id="PHGZ01000020">
    <property type="protein sequence ID" value="PJG82395.1"/>
    <property type="molecule type" value="Genomic_DNA"/>
</dbReference>